<comment type="caution">
    <text evidence="1">The sequence shown here is derived from an EMBL/GenBank/DDBJ whole genome shotgun (WGS) entry which is preliminary data.</text>
</comment>
<dbReference type="Proteomes" id="UP000054783">
    <property type="component" value="Unassembled WGS sequence"/>
</dbReference>
<evidence type="ECO:0000313" key="1">
    <source>
        <dbReference type="EMBL" id="KRY23062.1"/>
    </source>
</evidence>
<reference evidence="1 2" key="1">
    <citation type="submission" date="2015-01" db="EMBL/GenBank/DDBJ databases">
        <title>Evolution of Trichinella species and genotypes.</title>
        <authorList>
            <person name="Korhonen P.K."/>
            <person name="Edoardo P."/>
            <person name="Giuseppe L.R."/>
            <person name="Gasser R.B."/>
        </authorList>
    </citation>
    <scope>NUCLEOTIDE SEQUENCE [LARGE SCALE GENOMIC DNA]</scope>
    <source>
        <strain evidence="1">ISS2496</strain>
    </source>
</reference>
<organism evidence="1 2">
    <name type="scientific">Trichinella patagoniensis</name>
    <dbReference type="NCBI Taxonomy" id="990121"/>
    <lineage>
        <taxon>Eukaryota</taxon>
        <taxon>Metazoa</taxon>
        <taxon>Ecdysozoa</taxon>
        <taxon>Nematoda</taxon>
        <taxon>Enoplea</taxon>
        <taxon>Dorylaimia</taxon>
        <taxon>Trichinellida</taxon>
        <taxon>Trichinellidae</taxon>
        <taxon>Trichinella</taxon>
    </lineage>
</organism>
<feature type="non-terminal residue" evidence="1">
    <location>
        <position position="1"/>
    </location>
</feature>
<sequence length="162" mass="18469">LQLDSKVYSAFCRQIELEQHCPFPVKCNCSLFQRPSSIHWPKFAIQPTFHVLGGSATISNQILSSRHWQCLLQFFDYSLCPYIQHQGQEFYQAAGPTDLHCTLVSTFAISNSTSLNATRSPKDSPSLHSVALNIYSLCLLKLEGKRQIAIYITFKRNRRNQS</sequence>
<name>A0A0V1AE27_9BILA</name>
<keyword evidence="2" id="KW-1185">Reference proteome</keyword>
<proteinExistence type="predicted"/>
<accession>A0A0V1AE27</accession>
<dbReference type="AlphaFoldDB" id="A0A0V1AE27"/>
<dbReference type="EMBL" id="JYDQ01000005">
    <property type="protein sequence ID" value="KRY23062.1"/>
    <property type="molecule type" value="Genomic_DNA"/>
</dbReference>
<evidence type="ECO:0000313" key="2">
    <source>
        <dbReference type="Proteomes" id="UP000054783"/>
    </source>
</evidence>
<gene>
    <name evidence="1" type="ORF">T12_1221</name>
</gene>
<protein>
    <submittedName>
        <fullName evidence="1">Uncharacterized protein</fullName>
    </submittedName>
</protein>